<dbReference type="AlphaFoldDB" id="A0A166LQP6"/>
<protein>
    <submittedName>
        <fullName evidence="1">Uncharacterized protein</fullName>
    </submittedName>
</protein>
<keyword evidence="2" id="KW-1185">Reference proteome</keyword>
<evidence type="ECO:0000313" key="1">
    <source>
        <dbReference type="EMBL" id="KZL63826.1"/>
    </source>
</evidence>
<proteinExistence type="predicted"/>
<comment type="caution">
    <text evidence="1">The sequence shown here is derived from an EMBL/GenBank/DDBJ whole genome shotgun (WGS) entry which is preliminary data.</text>
</comment>
<dbReference type="EMBL" id="LFIV01000313">
    <property type="protein sequence ID" value="KZL63826.1"/>
    <property type="molecule type" value="Genomic_DNA"/>
</dbReference>
<accession>A0A166LQP6</accession>
<reference evidence="1 2" key="1">
    <citation type="submission" date="2015-06" db="EMBL/GenBank/DDBJ databases">
        <title>Survival trade-offs in plant roots during colonization by closely related pathogenic and mutualistic fungi.</title>
        <authorList>
            <person name="Hacquard S."/>
            <person name="Kracher B."/>
            <person name="Hiruma K."/>
            <person name="Weinman A."/>
            <person name="Muench P."/>
            <person name="Garrido Oter R."/>
            <person name="Ver Loren van Themaat E."/>
            <person name="Dallerey J.-F."/>
            <person name="Damm U."/>
            <person name="Henrissat B."/>
            <person name="Lespinet O."/>
            <person name="Thon M."/>
            <person name="Kemen E."/>
            <person name="McHardy A.C."/>
            <person name="Schulze-Lefert P."/>
            <person name="O'Connell R.J."/>
        </authorList>
    </citation>
    <scope>NUCLEOTIDE SEQUENCE [LARGE SCALE GENOMIC DNA]</scope>
    <source>
        <strain evidence="1 2">0861</strain>
    </source>
</reference>
<gene>
    <name evidence="1" type="ORF">CT0861_06706</name>
</gene>
<sequence>MALRLSPQTSPYFLTNLGRKRPGGKFPVMSTCTKTWPEQPLPAPMPIVGTDSFSVTSAATSAGTASTTIANAPASCTARASSRSLRALLDVLPWTLKPPKEFWRCGVNPTWPRTGMPADVIFRMVGAISLPPSSLTPCTRPSLTKRMAVSKACSGAIS</sequence>
<name>A0A166LQP6_9PEZI</name>
<evidence type="ECO:0000313" key="2">
    <source>
        <dbReference type="Proteomes" id="UP000076552"/>
    </source>
</evidence>
<dbReference type="Proteomes" id="UP000076552">
    <property type="component" value="Unassembled WGS sequence"/>
</dbReference>
<organism evidence="1 2">
    <name type="scientific">Colletotrichum tofieldiae</name>
    <dbReference type="NCBI Taxonomy" id="708197"/>
    <lineage>
        <taxon>Eukaryota</taxon>
        <taxon>Fungi</taxon>
        <taxon>Dikarya</taxon>
        <taxon>Ascomycota</taxon>
        <taxon>Pezizomycotina</taxon>
        <taxon>Sordariomycetes</taxon>
        <taxon>Hypocreomycetidae</taxon>
        <taxon>Glomerellales</taxon>
        <taxon>Glomerellaceae</taxon>
        <taxon>Colletotrichum</taxon>
        <taxon>Colletotrichum spaethianum species complex</taxon>
    </lineage>
</organism>